<keyword evidence="8" id="KW-0807">Transducer</keyword>
<keyword evidence="5" id="KW-0297">G-protein coupled receptor</keyword>
<evidence type="ECO:0000256" key="4">
    <source>
        <dbReference type="ARBA" id="ARBA00022989"/>
    </source>
</evidence>
<dbReference type="PANTHER" id="PTHR24249">
    <property type="entry name" value="HISTAMINE RECEPTOR-RELATED G-PROTEIN COUPLED RECEPTOR"/>
    <property type="match status" value="1"/>
</dbReference>
<feature type="transmembrane region" description="Helical" evidence="9">
    <location>
        <begin position="20"/>
        <end position="41"/>
    </location>
</feature>
<evidence type="ECO:0000256" key="1">
    <source>
        <dbReference type="ARBA" id="ARBA00004651"/>
    </source>
</evidence>
<keyword evidence="12" id="KW-1185">Reference proteome</keyword>
<keyword evidence="3 9" id="KW-0812">Transmembrane</keyword>
<evidence type="ECO:0000313" key="11">
    <source>
        <dbReference type="EMBL" id="CAF1599119.1"/>
    </source>
</evidence>
<keyword evidence="2" id="KW-1003">Cell membrane</keyword>
<feature type="transmembrane region" description="Helical" evidence="9">
    <location>
        <begin position="194"/>
        <end position="214"/>
    </location>
</feature>
<comment type="caution">
    <text evidence="11">The sequence shown here is derived from an EMBL/GenBank/DDBJ whole genome shotgun (WGS) entry which is preliminary data.</text>
</comment>
<evidence type="ECO:0000313" key="12">
    <source>
        <dbReference type="Proteomes" id="UP000663828"/>
    </source>
</evidence>
<feature type="domain" description="G-protein coupled receptors family 1 profile" evidence="10">
    <location>
        <begin position="32"/>
        <end position="288"/>
    </location>
</feature>
<dbReference type="EMBL" id="CAJNOR010006587">
    <property type="protein sequence ID" value="CAF1599119.1"/>
    <property type="molecule type" value="Genomic_DNA"/>
</dbReference>
<reference evidence="11" key="1">
    <citation type="submission" date="2021-02" db="EMBL/GenBank/DDBJ databases">
        <authorList>
            <person name="Nowell W R."/>
        </authorList>
    </citation>
    <scope>NUCLEOTIDE SEQUENCE</scope>
</reference>
<dbReference type="Gene3D" id="1.20.1070.10">
    <property type="entry name" value="Rhodopsin 7-helix transmembrane proteins"/>
    <property type="match status" value="1"/>
</dbReference>
<keyword evidence="4 9" id="KW-1133">Transmembrane helix</keyword>
<evidence type="ECO:0000256" key="9">
    <source>
        <dbReference type="SAM" id="Phobius"/>
    </source>
</evidence>
<sequence>MSTNDTNTSSDYSVLYSIKFAVLIALEIPSILVSLVIFAYFGSNRAAHLTTQNISILVLLLINFLQVTTDLPMPMSFFRLNGIVQPATSGYCTWWTFYEFSLNTINGFVMAWISIERYVFIFHSSFTRNLSIWKRRAFQIVPLTICSLWGPLYYFVTIIISPMCANTRYYDALLCGLPCYLLTIWGTFDLFCDVILPVLTIFIFNLILFIRAIYHTMIIRRRVQNNWRQHRKMALQLGLISFVYLVVWVPLSIIQLGLNYIDPNFLATYLDTFNFLVYIIPLILPMLCLMSMPDLIKQIKTRLLTCHSITVVPMNDTKVQRPIIDHRSGMTGSRQMQL</sequence>
<gene>
    <name evidence="11" type="ORF">XAT740_LOCUS47473</name>
</gene>
<evidence type="ECO:0000256" key="6">
    <source>
        <dbReference type="ARBA" id="ARBA00023136"/>
    </source>
</evidence>
<accession>A0A816AN53</accession>
<evidence type="ECO:0000256" key="2">
    <source>
        <dbReference type="ARBA" id="ARBA00022475"/>
    </source>
</evidence>
<dbReference type="InterPro" id="IPR050569">
    <property type="entry name" value="TAAR"/>
</dbReference>
<feature type="transmembrane region" description="Helical" evidence="9">
    <location>
        <begin position="53"/>
        <end position="69"/>
    </location>
</feature>
<organism evidence="11 12">
    <name type="scientific">Adineta ricciae</name>
    <name type="common">Rotifer</name>
    <dbReference type="NCBI Taxonomy" id="249248"/>
    <lineage>
        <taxon>Eukaryota</taxon>
        <taxon>Metazoa</taxon>
        <taxon>Spiralia</taxon>
        <taxon>Gnathifera</taxon>
        <taxon>Rotifera</taxon>
        <taxon>Eurotatoria</taxon>
        <taxon>Bdelloidea</taxon>
        <taxon>Adinetida</taxon>
        <taxon>Adinetidae</taxon>
        <taxon>Adineta</taxon>
    </lineage>
</organism>
<evidence type="ECO:0000256" key="8">
    <source>
        <dbReference type="ARBA" id="ARBA00023224"/>
    </source>
</evidence>
<dbReference type="Pfam" id="PF00001">
    <property type="entry name" value="7tm_1"/>
    <property type="match status" value="1"/>
</dbReference>
<dbReference type="InterPro" id="IPR000276">
    <property type="entry name" value="GPCR_Rhodpsn"/>
</dbReference>
<proteinExistence type="predicted"/>
<dbReference type="GO" id="GO:0004930">
    <property type="term" value="F:G protein-coupled receptor activity"/>
    <property type="evidence" value="ECO:0007669"/>
    <property type="project" value="UniProtKB-KW"/>
</dbReference>
<protein>
    <recommendedName>
        <fullName evidence="10">G-protein coupled receptors family 1 profile domain-containing protein</fullName>
    </recommendedName>
</protein>
<comment type="subcellular location">
    <subcellularLocation>
        <location evidence="1">Cell membrane</location>
        <topology evidence="1">Multi-pass membrane protein</topology>
    </subcellularLocation>
</comment>
<keyword evidence="6 9" id="KW-0472">Membrane</keyword>
<evidence type="ECO:0000256" key="3">
    <source>
        <dbReference type="ARBA" id="ARBA00022692"/>
    </source>
</evidence>
<dbReference type="SUPFAM" id="SSF81321">
    <property type="entry name" value="Family A G protein-coupled receptor-like"/>
    <property type="match status" value="1"/>
</dbReference>
<dbReference type="CDD" id="cd00637">
    <property type="entry name" value="7tm_classA_rhodopsin-like"/>
    <property type="match status" value="1"/>
</dbReference>
<name>A0A816AN53_ADIRI</name>
<dbReference type="GO" id="GO:0005886">
    <property type="term" value="C:plasma membrane"/>
    <property type="evidence" value="ECO:0007669"/>
    <property type="project" value="UniProtKB-SubCell"/>
</dbReference>
<feature type="transmembrane region" description="Helical" evidence="9">
    <location>
        <begin position="137"/>
        <end position="156"/>
    </location>
</feature>
<dbReference type="PROSITE" id="PS50262">
    <property type="entry name" value="G_PROTEIN_RECEP_F1_2"/>
    <property type="match status" value="1"/>
</dbReference>
<dbReference type="Proteomes" id="UP000663828">
    <property type="component" value="Unassembled WGS sequence"/>
</dbReference>
<dbReference type="AlphaFoldDB" id="A0A816AN53"/>
<feature type="transmembrane region" description="Helical" evidence="9">
    <location>
        <begin position="273"/>
        <end position="292"/>
    </location>
</feature>
<dbReference type="PANTHER" id="PTHR24249:SF372">
    <property type="entry name" value="G-PROTEIN COUPLED RECEPTORS FAMILY 1 PROFILE DOMAIN-CONTAINING PROTEIN"/>
    <property type="match status" value="1"/>
</dbReference>
<evidence type="ECO:0000259" key="10">
    <source>
        <dbReference type="PROSITE" id="PS50262"/>
    </source>
</evidence>
<dbReference type="InterPro" id="IPR017452">
    <property type="entry name" value="GPCR_Rhodpsn_7TM"/>
</dbReference>
<evidence type="ECO:0000256" key="7">
    <source>
        <dbReference type="ARBA" id="ARBA00023170"/>
    </source>
</evidence>
<keyword evidence="7" id="KW-0675">Receptor</keyword>
<evidence type="ECO:0000256" key="5">
    <source>
        <dbReference type="ARBA" id="ARBA00023040"/>
    </source>
</evidence>
<feature type="transmembrane region" description="Helical" evidence="9">
    <location>
        <begin position="235"/>
        <end position="261"/>
    </location>
</feature>
<dbReference type="PROSITE" id="PS00237">
    <property type="entry name" value="G_PROTEIN_RECEP_F1_1"/>
    <property type="match status" value="1"/>
</dbReference>